<evidence type="ECO:0000256" key="2">
    <source>
        <dbReference type="SAM" id="SignalP"/>
    </source>
</evidence>
<feature type="transmembrane region" description="Helical" evidence="1">
    <location>
        <begin position="68"/>
        <end position="93"/>
    </location>
</feature>
<feature type="signal peptide" evidence="2">
    <location>
        <begin position="1"/>
        <end position="21"/>
    </location>
</feature>
<reference evidence="3 4" key="1">
    <citation type="submission" date="2024-05" db="EMBL/GenBank/DDBJ databases">
        <authorList>
            <person name="Wallberg A."/>
        </authorList>
    </citation>
    <scope>NUCLEOTIDE SEQUENCE [LARGE SCALE GENOMIC DNA]</scope>
</reference>
<keyword evidence="2" id="KW-0732">Signal</keyword>
<evidence type="ECO:0000313" key="4">
    <source>
        <dbReference type="Proteomes" id="UP001497623"/>
    </source>
</evidence>
<accession>A0AAV2S053</accession>
<comment type="caution">
    <text evidence="3">The sequence shown here is derived from an EMBL/GenBank/DDBJ whole genome shotgun (WGS) entry which is preliminary data.</text>
</comment>
<dbReference type="AlphaFoldDB" id="A0AAV2S053"/>
<dbReference type="Proteomes" id="UP001497623">
    <property type="component" value="Unassembled WGS sequence"/>
</dbReference>
<organism evidence="3 4">
    <name type="scientific">Meganyctiphanes norvegica</name>
    <name type="common">Northern krill</name>
    <name type="synonym">Thysanopoda norvegica</name>
    <dbReference type="NCBI Taxonomy" id="48144"/>
    <lineage>
        <taxon>Eukaryota</taxon>
        <taxon>Metazoa</taxon>
        <taxon>Ecdysozoa</taxon>
        <taxon>Arthropoda</taxon>
        <taxon>Crustacea</taxon>
        <taxon>Multicrustacea</taxon>
        <taxon>Malacostraca</taxon>
        <taxon>Eumalacostraca</taxon>
        <taxon>Eucarida</taxon>
        <taxon>Euphausiacea</taxon>
        <taxon>Euphausiidae</taxon>
        <taxon>Meganyctiphanes</taxon>
    </lineage>
</organism>
<proteinExistence type="predicted"/>
<feature type="chain" id="PRO_5043685382" description="Transmembrane protein" evidence="2">
    <location>
        <begin position="22"/>
        <end position="162"/>
    </location>
</feature>
<protein>
    <recommendedName>
        <fullName evidence="5">Transmembrane protein</fullName>
    </recommendedName>
</protein>
<evidence type="ECO:0008006" key="5">
    <source>
        <dbReference type="Google" id="ProtNLM"/>
    </source>
</evidence>
<keyword evidence="1" id="KW-0812">Transmembrane</keyword>
<dbReference type="EMBL" id="CAXKWB010037998">
    <property type="protein sequence ID" value="CAL4151057.1"/>
    <property type="molecule type" value="Genomic_DNA"/>
</dbReference>
<gene>
    <name evidence="3" type="ORF">MNOR_LOCUS30668</name>
</gene>
<keyword evidence="1" id="KW-1133">Transmembrane helix</keyword>
<sequence length="162" mass="17012">MLKMSVIFFSLVLLLCSGVMAVEEIISENHIDAGQFSDDAADGRACGSCGGVTVTPPTTTVTKPSLDWLALLGALPVLALHVLGLVLLGVLLVHLLGKKGNDAPATDPYYYSGQSYADPGYGKRSSPSSTWSLGDIRNSPVVAFLTQVVSEAIDKHNAIGEH</sequence>
<evidence type="ECO:0000313" key="3">
    <source>
        <dbReference type="EMBL" id="CAL4151057.1"/>
    </source>
</evidence>
<keyword evidence="1" id="KW-0472">Membrane</keyword>
<keyword evidence="4" id="KW-1185">Reference proteome</keyword>
<name>A0AAV2S053_MEGNR</name>
<evidence type="ECO:0000256" key="1">
    <source>
        <dbReference type="SAM" id="Phobius"/>
    </source>
</evidence>